<dbReference type="AlphaFoldDB" id="A0AAN6SHD0"/>
<evidence type="ECO:0000313" key="3">
    <source>
        <dbReference type="Proteomes" id="UP001303222"/>
    </source>
</evidence>
<comment type="caution">
    <text evidence="2">The sequence shown here is derived from an EMBL/GenBank/DDBJ whole genome shotgun (WGS) entry which is preliminary data.</text>
</comment>
<evidence type="ECO:0000313" key="2">
    <source>
        <dbReference type="EMBL" id="KAK3953735.1"/>
    </source>
</evidence>
<feature type="transmembrane region" description="Helical" evidence="1">
    <location>
        <begin position="76"/>
        <end position="96"/>
    </location>
</feature>
<accession>A0AAN6SHD0</accession>
<protein>
    <submittedName>
        <fullName evidence="2">Uncharacterized protein</fullName>
    </submittedName>
</protein>
<keyword evidence="3" id="KW-1185">Reference proteome</keyword>
<evidence type="ECO:0000256" key="1">
    <source>
        <dbReference type="SAM" id="Phobius"/>
    </source>
</evidence>
<dbReference type="EMBL" id="MU859100">
    <property type="protein sequence ID" value="KAK3953735.1"/>
    <property type="molecule type" value="Genomic_DNA"/>
</dbReference>
<keyword evidence="1" id="KW-0472">Membrane</keyword>
<keyword evidence="1" id="KW-0812">Transmembrane</keyword>
<organism evidence="2 3">
    <name type="scientific">Pseudoneurospora amorphoporcata</name>
    <dbReference type="NCBI Taxonomy" id="241081"/>
    <lineage>
        <taxon>Eukaryota</taxon>
        <taxon>Fungi</taxon>
        <taxon>Dikarya</taxon>
        <taxon>Ascomycota</taxon>
        <taxon>Pezizomycotina</taxon>
        <taxon>Sordariomycetes</taxon>
        <taxon>Sordariomycetidae</taxon>
        <taxon>Sordariales</taxon>
        <taxon>Sordariaceae</taxon>
        <taxon>Pseudoneurospora</taxon>
    </lineage>
</organism>
<gene>
    <name evidence="2" type="ORF">QBC32DRAFT_338031</name>
</gene>
<proteinExistence type="predicted"/>
<reference evidence="2" key="2">
    <citation type="submission" date="2023-06" db="EMBL/GenBank/DDBJ databases">
        <authorList>
            <consortium name="Lawrence Berkeley National Laboratory"/>
            <person name="Mondo S.J."/>
            <person name="Hensen N."/>
            <person name="Bonometti L."/>
            <person name="Westerberg I."/>
            <person name="Brannstrom I.O."/>
            <person name="Guillou S."/>
            <person name="Cros-Aarteil S."/>
            <person name="Calhoun S."/>
            <person name="Haridas S."/>
            <person name="Kuo A."/>
            <person name="Pangilinan J."/>
            <person name="Riley R."/>
            <person name="Labutti K."/>
            <person name="Andreopoulos B."/>
            <person name="Lipzen A."/>
            <person name="Chen C."/>
            <person name="Yanf M."/>
            <person name="Daum C."/>
            <person name="Ng V."/>
            <person name="Clum A."/>
            <person name="Steindorff A."/>
            <person name="Ohm R."/>
            <person name="Martin F."/>
            <person name="Silar P."/>
            <person name="Natvig D."/>
            <person name="Lalanne C."/>
            <person name="Gautier V."/>
            <person name="Ament-Velasquez S.L."/>
            <person name="Kruys A."/>
            <person name="Hutchinson M.I."/>
            <person name="Powell A.J."/>
            <person name="Barry K."/>
            <person name="Miller A.N."/>
            <person name="Grigoriev I.V."/>
            <person name="Debuchy R."/>
            <person name="Gladieux P."/>
            <person name="Thoren M.H."/>
            <person name="Johannesson H."/>
        </authorList>
    </citation>
    <scope>NUCLEOTIDE SEQUENCE</scope>
    <source>
        <strain evidence="2">CBS 626.80</strain>
    </source>
</reference>
<dbReference type="Proteomes" id="UP001303222">
    <property type="component" value="Unassembled WGS sequence"/>
</dbReference>
<keyword evidence="1" id="KW-1133">Transmembrane helix</keyword>
<reference evidence="2" key="1">
    <citation type="journal article" date="2023" name="Mol. Phylogenet. Evol.">
        <title>Genome-scale phylogeny and comparative genomics of the fungal order Sordariales.</title>
        <authorList>
            <person name="Hensen N."/>
            <person name="Bonometti L."/>
            <person name="Westerberg I."/>
            <person name="Brannstrom I.O."/>
            <person name="Guillou S."/>
            <person name="Cros-Aarteil S."/>
            <person name="Calhoun S."/>
            <person name="Haridas S."/>
            <person name="Kuo A."/>
            <person name="Mondo S."/>
            <person name="Pangilinan J."/>
            <person name="Riley R."/>
            <person name="LaButti K."/>
            <person name="Andreopoulos B."/>
            <person name="Lipzen A."/>
            <person name="Chen C."/>
            <person name="Yan M."/>
            <person name="Daum C."/>
            <person name="Ng V."/>
            <person name="Clum A."/>
            <person name="Steindorff A."/>
            <person name="Ohm R.A."/>
            <person name="Martin F."/>
            <person name="Silar P."/>
            <person name="Natvig D.O."/>
            <person name="Lalanne C."/>
            <person name="Gautier V."/>
            <person name="Ament-Velasquez S.L."/>
            <person name="Kruys A."/>
            <person name="Hutchinson M.I."/>
            <person name="Powell A.J."/>
            <person name="Barry K."/>
            <person name="Miller A.N."/>
            <person name="Grigoriev I.V."/>
            <person name="Debuchy R."/>
            <person name="Gladieux P."/>
            <person name="Hiltunen Thoren M."/>
            <person name="Johannesson H."/>
        </authorList>
    </citation>
    <scope>NUCLEOTIDE SEQUENCE</scope>
    <source>
        <strain evidence="2">CBS 626.80</strain>
    </source>
</reference>
<sequence>MGRSIEELQDPATLVPSLALKFIPIVELDDSFNNFDEWEHSIRFYLRYHGLLTCIEGGGTDEDLPFTPDEILHRRLFVYSLIWKSAVAILYLRFVMDNNLKNLKNQLFQNHQHDPKQLWDTLHAHKDAIQNPKALRLHSR</sequence>
<name>A0AAN6SHD0_9PEZI</name>